<evidence type="ECO:0000256" key="4">
    <source>
        <dbReference type="ARBA" id="ARBA00022723"/>
    </source>
</evidence>
<dbReference type="InterPro" id="IPR006121">
    <property type="entry name" value="HMA_dom"/>
</dbReference>
<proteinExistence type="inferred from homology"/>
<dbReference type="PANTHER" id="PTHR43520">
    <property type="entry name" value="ATP7, ISOFORM B"/>
    <property type="match status" value="1"/>
</dbReference>
<dbReference type="PANTHER" id="PTHR43520:SF8">
    <property type="entry name" value="P-TYPE CU(+) TRANSPORTER"/>
    <property type="match status" value="1"/>
</dbReference>
<feature type="transmembrane region" description="Helical" evidence="10">
    <location>
        <begin position="193"/>
        <end position="213"/>
    </location>
</feature>
<accession>A0A2M6WXQ6</accession>
<feature type="transmembrane region" description="Helical" evidence="10">
    <location>
        <begin position="750"/>
        <end position="769"/>
    </location>
</feature>
<feature type="transmembrane region" description="Helical" evidence="10">
    <location>
        <begin position="130"/>
        <end position="152"/>
    </location>
</feature>
<comment type="similarity">
    <text evidence="2 10">Belongs to the cation transport ATPase (P-type) (TC 3.A.3) family. Type IB subfamily.</text>
</comment>
<dbReference type="InterPro" id="IPR023214">
    <property type="entry name" value="HAD_sf"/>
</dbReference>
<gene>
    <name evidence="12" type="ORF">COT77_01030</name>
</gene>
<dbReference type="SUPFAM" id="SSF56784">
    <property type="entry name" value="HAD-like"/>
    <property type="match status" value="1"/>
</dbReference>
<evidence type="ECO:0000256" key="9">
    <source>
        <dbReference type="ARBA" id="ARBA00023136"/>
    </source>
</evidence>
<dbReference type="PRINTS" id="PR00943">
    <property type="entry name" value="CUATPASE"/>
</dbReference>
<evidence type="ECO:0000256" key="6">
    <source>
        <dbReference type="ARBA" id="ARBA00022840"/>
    </source>
</evidence>
<dbReference type="InterPro" id="IPR059000">
    <property type="entry name" value="ATPase_P-type_domA"/>
</dbReference>
<keyword evidence="6 10" id="KW-0067">ATP-binding</keyword>
<evidence type="ECO:0000259" key="11">
    <source>
        <dbReference type="PROSITE" id="PS50846"/>
    </source>
</evidence>
<organism evidence="12 13">
    <name type="scientific">Candidatus Berkelbacteria bacterium CG10_big_fil_rev_8_21_14_0_10_41_12</name>
    <dbReference type="NCBI Taxonomy" id="1974513"/>
    <lineage>
        <taxon>Bacteria</taxon>
        <taxon>Candidatus Berkelbacteria</taxon>
    </lineage>
</organism>
<feature type="transmembrane region" description="Helical" evidence="10">
    <location>
        <begin position="722"/>
        <end position="744"/>
    </location>
</feature>
<dbReference type="Pfam" id="PF00403">
    <property type="entry name" value="HMA"/>
    <property type="match status" value="1"/>
</dbReference>
<dbReference type="PRINTS" id="PR00119">
    <property type="entry name" value="CATATPASE"/>
</dbReference>
<protein>
    <submittedName>
        <fullName evidence="12">Copper-translocating P-type ATPase</fullName>
    </submittedName>
</protein>
<dbReference type="Gene3D" id="2.70.150.10">
    <property type="entry name" value="Calcium-transporting ATPase, cytoplasmic transduction domain A"/>
    <property type="match status" value="1"/>
</dbReference>
<dbReference type="GO" id="GO:0005886">
    <property type="term" value="C:plasma membrane"/>
    <property type="evidence" value="ECO:0007669"/>
    <property type="project" value="UniProtKB-SubCell"/>
</dbReference>
<dbReference type="AlphaFoldDB" id="A0A2M6WXQ6"/>
<dbReference type="SFLD" id="SFLDF00027">
    <property type="entry name" value="p-type_atpase"/>
    <property type="match status" value="1"/>
</dbReference>
<dbReference type="GO" id="GO:0055070">
    <property type="term" value="P:copper ion homeostasis"/>
    <property type="evidence" value="ECO:0007669"/>
    <property type="project" value="TreeGrafter"/>
</dbReference>
<dbReference type="SUPFAM" id="SSF55008">
    <property type="entry name" value="HMA, heavy metal-associated domain"/>
    <property type="match status" value="1"/>
</dbReference>
<keyword evidence="3 10" id="KW-0812">Transmembrane</keyword>
<keyword evidence="8 10" id="KW-1133">Transmembrane helix</keyword>
<dbReference type="NCBIfam" id="TIGR01525">
    <property type="entry name" value="ATPase-IB_hvy"/>
    <property type="match status" value="1"/>
</dbReference>
<dbReference type="InterPro" id="IPR027256">
    <property type="entry name" value="P-typ_ATPase_IB"/>
</dbReference>
<dbReference type="InterPro" id="IPR017969">
    <property type="entry name" value="Heavy-metal-associated_CS"/>
</dbReference>
<name>A0A2M6WXQ6_9BACT</name>
<keyword evidence="7" id="KW-1278">Translocase</keyword>
<dbReference type="GO" id="GO:0012505">
    <property type="term" value="C:endomembrane system"/>
    <property type="evidence" value="ECO:0007669"/>
    <property type="project" value="UniProtKB-SubCell"/>
</dbReference>
<dbReference type="CDD" id="cd00371">
    <property type="entry name" value="HMA"/>
    <property type="match status" value="1"/>
</dbReference>
<keyword evidence="4 10" id="KW-0479">Metal-binding</keyword>
<keyword evidence="9 10" id="KW-0472">Membrane</keyword>
<dbReference type="SFLD" id="SFLDS00003">
    <property type="entry name" value="Haloacid_Dehalogenase"/>
    <property type="match status" value="1"/>
</dbReference>
<dbReference type="GO" id="GO:0043682">
    <property type="term" value="F:P-type divalent copper transporter activity"/>
    <property type="evidence" value="ECO:0007669"/>
    <property type="project" value="TreeGrafter"/>
</dbReference>
<feature type="transmembrane region" description="Helical" evidence="10">
    <location>
        <begin position="164"/>
        <end position="187"/>
    </location>
</feature>
<evidence type="ECO:0000313" key="12">
    <source>
        <dbReference type="EMBL" id="PIT97537.1"/>
    </source>
</evidence>
<dbReference type="Proteomes" id="UP000228596">
    <property type="component" value="Unassembled WGS sequence"/>
</dbReference>
<feature type="transmembrane region" description="Helical" evidence="10">
    <location>
        <begin position="347"/>
        <end position="369"/>
    </location>
</feature>
<dbReference type="EMBL" id="PEZV01000006">
    <property type="protein sequence ID" value="PIT97537.1"/>
    <property type="molecule type" value="Genomic_DNA"/>
</dbReference>
<sequence length="778" mass="84007">MTHKIILRVFGMSCASCAVNIEMFLRKQPGIISANVNFATEKVTVEFDMDKTSVEQVQKHIETVGYKAKAEDEHMGEHSHHHDEAEAPDEVKKLRNRFITSLVLGFPIIYMVMGKMIGLPVPDFFETYGVYIQFILATAVIVNSIEIWTTGAKDLFRFAPNMDSLIFLGTATAYFYSLVITIVGIARGQISSAHIYFESAVFILIFITLGKYLEALTKGRASQAIKKLIGLQPSKARIIRNGKEVEISIVELKVGDKLVVKPGEKIPVDGMVVDGYTAVDEKMITGESIPVEKNKGDEVIGGTVNQTGRIVFVAKRIGKDMMLSQIIKVVEEALGSKAPIQLLADKVSFYFVPTVLGIATLALIVWLVAGATFPFALTSFVAVLIIACPCALGLATPTAIMMGTGLGAESGILIKSSKALEIARRVSVVIFDKTGTLTVGKPSVTDVVVSGRMESSGKKFGQSDLVKIAASVEKNSEHPLAQSIVSYAQDKKISLLRVERFQAIPGKGVEASMSGKKIYLGTRKLISELGIVIDEAVEKRMQKLEVEGKTVMLVAQEKDVLGIIAVADTLKESAKSAIETLGKMGKKIAIITGDNERVASAIAKKLGVGLIAAEVLPSEKADVIKMIQAGRFDSSKVENWRLIGNWKLELEGSGLKPIVAMVGDGINDAPALAQSDLGIALGSGSDIALESGEIVLVKDDLRDVIKSIDLSSFTLRKIKQNLFWAFFYNVAGIPIAAGILYPLFGFQLNPSIAAAAMAFSSVSVVLNSLSMKWYKSSF</sequence>
<dbReference type="InterPro" id="IPR018303">
    <property type="entry name" value="ATPase_P-typ_P_site"/>
</dbReference>
<dbReference type="SUPFAM" id="SSF81653">
    <property type="entry name" value="Calcium ATPase, transduction domain A"/>
    <property type="match status" value="1"/>
</dbReference>
<dbReference type="Pfam" id="PF00702">
    <property type="entry name" value="Hydrolase"/>
    <property type="match status" value="1"/>
</dbReference>
<dbReference type="Pfam" id="PF00122">
    <property type="entry name" value="E1-E2_ATPase"/>
    <property type="match status" value="1"/>
</dbReference>
<dbReference type="PROSITE" id="PS01047">
    <property type="entry name" value="HMA_1"/>
    <property type="match status" value="1"/>
</dbReference>
<dbReference type="Gene3D" id="3.40.50.1000">
    <property type="entry name" value="HAD superfamily/HAD-like"/>
    <property type="match status" value="1"/>
</dbReference>
<comment type="caution">
    <text evidence="12">The sequence shown here is derived from an EMBL/GenBank/DDBJ whole genome shotgun (WGS) entry which is preliminary data.</text>
</comment>
<dbReference type="FunFam" id="3.30.70.100:FF:000005">
    <property type="entry name" value="Copper-exporting P-type ATPase A"/>
    <property type="match status" value="1"/>
</dbReference>
<evidence type="ECO:0000256" key="10">
    <source>
        <dbReference type="RuleBase" id="RU362081"/>
    </source>
</evidence>
<dbReference type="InterPro" id="IPR036412">
    <property type="entry name" value="HAD-like_sf"/>
</dbReference>
<evidence type="ECO:0000256" key="7">
    <source>
        <dbReference type="ARBA" id="ARBA00022967"/>
    </source>
</evidence>
<dbReference type="NCBIfam" id="TIGR01511">
    <property type="entry name" value="ATPase-IB1_Cu"/>
    <property type="match status" value="1"/>
</dbReference>
<dbReference type="PROSITE" id="PS50846">
    <property type="entry name" value="HMA_2"/>
    <property type="match status" value="1"/>
</dbReference>
<feature type="domain" description="HMA" evidence="11">
    <location>
        <begin position="3"/>
        <end position="69"/>
    </location>
</feature>
<evidence type="ECO:0000256" key="3">
    <source>
        <dbReference type="ARBA" id="ARBA00022692"/>
    </source>
</evidence>
<feature type="transmembrane region" description="Helical" evidence="10">
    <location>
        <begin position="375"/>
        <end position="395"/>
    </location>
</feature>
<dbReference type="InterPro" id="IPR023299">
    <property type="entry name" value="ATPase_P-typ_cyto_dom_N"/>
</dbReference>
<dbReference type="InterPro" id="IPR023298">
    <property type="entry name" value="ATPase_P-typ_TM_dom_sf"/>
</dbReference>
<keyword evidence="10" id="KW-1003">Cell membrane</keyword>
<comment type="subcellular location">
    <subcellularLocation>
        <location evidence="10">Cell membrane</location>
    </subcellularLocation>
    <subcellularLocation>
        <location evidence="1">Endomembrane system</location>
        <topology evidence="1">Multi-pass membrane protein</topology>
    </subcellularLocation>
</comment>
<dbReference type="InterPro" id="IPR044492">
    <property type="entry name" value="P_typ_ATPase_HD_dom"/>
</dbReference>
<dbReference type="GO" id="GO:0005507">
    <property type="term" value="F:copper ion binding"/>
    <property type="evidence" value="ECO:0007669"/>
    <property type="project" value="TreeGrafter"/>
</dbReference>
<evidence type="ECO:0000256" key="8">
    <source>
        <dbReference type="ARBA" id="ARBA00022989"/>
    </source>
</evidence>
<dbReference type="NCBIfam" id="TIGR01494">
    <property type="entry name" value="ATPase_P-type"/>
    <property type="match status" value="3"/>
</dbReference>
<dbReference type="InterPro" id="IPR036163">
    <property type="entry name" value="HMA_dom_sf"/>
</dbReference>
<dbReference type="InterPro" id="IPR008250">
    <property type="entry name" value="ATPase_P-typ_transduc_dom_A_sf"/>
</dbReference>
<dbReference type="FunFam" id="2.70.150.10:FF:000002">
    <property type="entry name" value="Copper-transporting ATPase 1, putative"/>
    <property type="match status" value="1"/>
</dbReference>
<dbReference type="Gene3D" id="3.40.1110.10">
    <property type="entry name" value="Calcium-transporting ATPase, cytoplasmic domain N"/>
    <property type="match status" value="1"/>
</dbReference>
<dbReference type="SFLD" id="SFLDG00002">
    <property type="entry name" value="C1.7:_P-type_atpase_like"/>
    <property type="match status" value="1"/>
</dbReference>
<dbReference type="GO" id="GO:0016887">
    <property type="term" value="F:ATP hydrolysis activity"/>
    <property type="evidence" value="ECO:0007669"/>
    <property type="project" value="InterPro"/>
</dbReference>
<dbReference type="InterPro" id="IPR001757">
    <property type="entry name" value="P_typ_ATPase"/>
</dbReference>
<evidence type="ECO:0000256" key="1">
    <source>
        <dbReference type="ARBA" id="ARBA00004127"/>
    </source>
</evidence>
<evidence type="ECO:0000313" key="13">
    <source>
        <dbReference type="Proteomes" id="UP000228596"/>
    </source>
</evidence>
<evidence type="ECO:0000256" key="2">
    <source>
        <dbReference type="ARBA" id="ARBA00006024"/>
    </source>
</evidence>
<dbReference type="CDD" id="cd02094">
    <property type="entry name" value="P-type_ATPase_Cu-like"/>
    <property type="match status" value="1"/>
</dbReference>
<feature type="transmembrane region" description="Helical" evidence="10">
    <location>
        <begin position="98"/>
        <end position="118"/>
    </location>
</feature>
<dbReference type="Gene3D" id="3.30.70.100">
    <property type="match status" value="1"/>
</dbReference>
<reference evidence="13" key="1">
    <citation type="submission" date="2017-09" db="EMBL/GenBank/DDBJ databases">
        <title>Depth-based differentiation of microbial function through sediment-hosted aquifers and enrichment of novel symbionts in the deep terrestrial subsurface.</title>
        <authorList>
            <person name="Probst A.J."/>
            <person name="Ladd B."/>
            <person name="Jarett J.K."/>
            <person name="Geller-Mcgrath D.E."/>
            <person name="Sieber C.M.K."/>
            <person name="Emerson J.B."/>
            <person name="Anantharaman K."/>
            <person name="Thomas B.C."/>
            <person name="Malmstrom R."/>
            <person name="Stieglmeier M."/>
            <person name="Klingl A."/>
            <person name="Woyke T."/>
            <person name="Ryan C.M."/>
            <person name="Banfield J.F."/>
        </authorList>
    </citation>
    <scope>NUCLEOTIDE SEQUENCE [LARGE SCALE GENOMIC DNA]</scope>
</reference>
<dbReference type="SUPFAM" id="SSF81665">
    <property type="entry name" value="Calcium ATPase, transmembrane domain M"/>
    <property type="match status" value="1"/>
</dbReference>
<dbReference type="PROSITE" id="PS00154">
    <property type="entry name" value="ATPASE_E1_E2"/>
    <property type="match status" value="1"/>
</dbReference>
<keyword evidence="5 10" id="KW-0547">Nucleotide-binding</keyword>
<evidence type="ECO:0000256" key="5">
    <source>
        <dbReference type="ARBA" id="ARBA00022741"/>
    </source>
</evidence>
<dbReference type="GO" id="GO:0005524">
    <property type="term" value="F:ATP binding"/>
    <property type="evidence" value="ECO:0007669"/>
    <property type="project" value="UniProtKB-UniRule"/>
</dbReference>